<dbReference type="PROSITE" id="PS50110">
    <property type="entry name" value="RESPONSE_REGULATORY"/>
    <property type="match status" value="1"/>
</dbReference>
<organism evidence="4 5">
    <name type="scientific">Anaeromyxobacter paludicola</name>
    <dbReference type="NCBI Taxonomy" id="2918171"/>
    <lineage>
        <taxon>Bacteria</taxon>
        <taxon>Pseudomonadati</taxon>
        <taxon>Myxococcota</taxon>
        <taxon>Myxococcia</taxon>
        <taxon>Myxococcales</taxon>
        <taxon>Cystobacterineae</taxon>
        <taxon>Anaeromyxobacteraceae</taxon>
        <taxon>Anaeromyxobacter</taxon>
    </lineage>
</organism>
<keyword evidence="1 2" id="KW-0597">Phosphoprotein</keyword>
<dbReference type="SUPFAM" id="SSF52172">
    <property type="entry name" value="CheY-like"/>
    <property type="match status" value="1"/>
</dbReference>
<dbReference type="InterPro" id="IPR011006">
    <property type="entry name" value="CheY-like_superfamily"/>
</dbReference>
<sequence>MLALSLTQPGPAEPERERPVALVVDDDRLIRGCVARALRASGLEAVTASDGLEALALLARSGLVPDLVLTDLEMPGLDGAGLLARLRRIPALAAVPVVLLTASDAPCPGVTARLAKPFTLEELRRVARLAAAPRG</sequence>
<dbReference type="PANTHER" id="PTHR44591:SF3">
    <property type="entry name" value="RESPONSE REGULATORY DOMAIN-CONTAINING PROTEIN"/>
    <property type="match status" value="1"/>
</dbReference>
<evidence type="ECO:0000256" key="2">
    <source>
        <dbReference type="PROSITE-ProRule" id="PRU00169"/>
    </source>
</evidence>
<dbReference type="Proteomes" id="UP001162734">
    <property type="component" value="Chromosome"/>
</dbReference>
<dbReference type="InterPro" id="IPR001789">
    <property type="entry name" value="Sig_transdc_resp-reg_receiver"/>
</dbReference>
<dbReference type="Gene3D" id="3.40.50.2300">
    <property type="match status" value="1"/>
</dbReference>
<evidence type="ECO:0000313" key="5">
    <source>
        <dbReference type="Proteomes" id="UP001162734"/>
    </source>
</evidence>
<evidence type="ECO:0000313" key="4">
    <source>
        <dbReference type="EMBL" id="BDG07298.1"/>
    </source>
</evidence>
<proteinExistence type="predicted"/>
<evidence type="ECO:0000256" key="1">
    <source>
        <dbReference type="ARBA" id="ARBA00022553"/>
    </source>
</evidence>
<evidence type="ECO:0000259" key="3">
    <source>
        <dbReference type="PROSITE" id="PS50110"/>
    </source>
</evidence>
<feature type="domain" description="Response regulatory" evidence="3">
    <location>
        <begin position="20"/>
        <end position="131"/>
    </location>
</feature>
<dbReference type="PANTHER" id="PTHR44591">
    <property type="entry name" value="STRESS RESPONSE REGULATOR PROTEIN 1"/>
    <property type="match status" value="1"/>
</dbReference>
<protein>
    <recommendedName>
        <fullName evidence="3">Response regulatory domain-containing protein</fullName>
    </recommendedName>
</protein>
<dbReference type="InterPro" id="IPR050595">
    <property type="entry name" value="Bact_response_regulator"/>
</dbReference>
<dbReference type="EMBL" id="AP025592">
    <property type="protein sequence ID" value="BDG07298.1"/>
    <property type="molecule type" value="Genomic_DNA"/>
</dbReference>
<feature type="modified residue" description="4-aspartylphosphate" evidence="2">
    <location>
        <position position="71"/>
    </location>
</feature>
<name>A0ABN6N297_9BACT</name>
<accession>A0ABN6N297</accession>
<dbReference type="Pfam" id="PF00072">
    <property type="entry name" value="Response_reg"/>
    <property type="match status" value="1"/>
</dbReference>
<reference evidence="5" key="1">
    <citation type="journal article" date="2022" name="Int. J. Syst. Evol. Microbiol.">
        <title>Anaeromyxobacter oryzae sp. nov., Anaeromyxobacter diazotrophicus sp. nov. and Anaeromyxobacter paludicola sp. nov., isolated from paddy soils.</title>
        <authorList>
            <person name="Itoh H."/>
            <person name="Xu Z."/>
            <person name="Mise K."/>
            <person name="Masuda Y."/>
            <person name="Ushijima N."/>
            <person name="Hayakawa C."/>
            <person name="Shiratori Y."/>
            <person name="Senoo K."/>
        </authorList>
    </citation>
    <scope>NUCLEOTIDE SEQUENCE [LARGE SCALE GENOMIC DNA]</scope>
    <source>
        <strain evidence="5">Red630</strain>
    </source>
</reference>
<keyword evidence="5" id="KW-1185">Reference proteome</keyword>
<gene>
    <name evidence="4" type="ORF">AMPC_04110</name>
</gene>
<dbReference type="SMART" id="SM00448">
    <property type="entry name" value="REC"/>
    <property type="match status" value="1"/>
</dbReference>